<dbReference type="STRING" id="1121362.A605_04010"/>
<gene>
    <name evidence="7" type="ORF">A605_04010</name>
</gene>
<evidence type="ECO:0000256" key="4">
    <source>
        <dbReference type="ARBA" id="ARBA00022679"/>
    </source>
</evidence>
<feature type="domain" description="Aminotransferase class I/classII large" evidence="6">
    <location>
        <begin position="32"/>
        <end position="385"/>
    </location>
</feature>
<sequence>MSPDSRVVTRLQPFAETVFATMTAKAVEHGAINLGQGFPDSDGPARMLEIACEQIRGGNNQYGPGRGMAVLREAVATRRHRDHGVTYDPETEVLVTVGATEAISATVLGLVEPGAEVIVLEPYYDAYAAAIALAGARRVAVPLVSDGDSWAVDVDAVRAAVTEKTAMIIVNSPHNPTGAVFSRESLLSLAELCAEADLTVLSDEVYENLVFDGRSHTALASLPDMFERTVTVSSAAKSYNVTGWKTGWALAPAPLLDAVLKAKQFMSYVGATPFQPAVAHALEHEDAWLREMVTALADGRDLLGDALREAGLKVHGTAGTYFTVADISPLGYPDGVEFCLDLPAKIGVAAIPVQVFCDEPGPWRTKVRFAFCKREDTLREAARRLSRLRSAS</sequence>
<dbReference type="Gene3D" id="3.40.640.10">
    <property type="entry name" value="Type I PLP-dependent aspartate aminotransferase-like (Major domain)"/>
    <property type="match status" value="1"/>
</dbReference>
<dbReference type="OrthoDB" id="9763453at2"/>
<dbReference type="KEGG" id="chn:A605_04010"/>
<dbReference type="Gene3D" id="3.90.1150.10">
    <property type="entry name" value="Aspartate Aminotransferase, domain 1"/>
    <property type="match status" value="1"/>
</dbReference>
<dbReference type="FunFam" id="3.40.640.10:FF:000024">
    <property type="entry name" value="Kynurenine--oxoglutarate transaminase 3"/>
    <property type="match status" value="1"/>
</dbReference>
<evidence type="ECO:0000256" key="5">
    <source>
        <dbReference type="ARBA" id="ARBA00022898"/>
    </source>
</evidence>
<dbReference type="GO" id="GO:0005737">
    <property type="term" value="C:cytoplasm"/>
    <property type="evidence" value="ECO:0007669"/>
    <property type="project" value="TreeGrafter"/>
</dbReference>
<dbReference type="Pfam" id="PF00155">
    <property type="entry name" value="Aminotran_1_2"/>
    <property type="match status" value="1"/>
</dbReference>
<dbReference type="PANTHER" id="PTHR43807">
    <property type="entry name" value="FI04487P"/>
    <property type="match status" value="1"/>
</dbReference>
<name>M1NK71_9CORY</name>
<accession>M1NK71</accession>
<evidence type="ECO:0000313" key="8">
    <source>
        <dbReference type="Proteomes" id="UP000011723"/>
    </source>
</evidence>
<dbReference type="GO" id="GO:0030170">
    <property type="term" value="F:pyridoxal phosphate binding"/>
    <property type="evidence" value="ECO:0007669"/>
    <property type="project" value="InterPro"/>
</dbReference>
<dbReference type="EMBL" id="CP003697">
    <property type="protein sequence ID" value="AGF71813.1"/>
    <property type="molecule type" value="Genomic_DNA"/>
</dbReference>
<evidence type="ECO:0000256" key="2">
    <source>
        <dbReference type="ARBA" id="ARBA00007441"/>
    </source>
</evidence>
<dbReference type="AlphaFoldDB" id="M1NK71"/>
<dbReference type="HOGENOM" id="CLU_017584_4_0_11"/>
<dbReference type="InterPro" id="IPR051326">
    <property type="entry name" value="Kynurenine-oxoglutarate_AT"/>
</dbReference>
<dbReference type="InterPro" id="IPR015421">
    <property type="entry name" value="PyrdxlP-dep_Trfase_major"/>
</dbReference>
<keyword evidence="5" id="KW-0663">Pyridoxal phosphate</keyword>
<comment type="similarity">
    <text evidence="2">Belongs to the class-I pyridoxal-phosphate-dependent aminotransferase family.</text>
</comment>
<protein>
    <submittedName>
        <fullName evidence="7">Aminotransferase</fullName>
    </submittedName>
</protein>
<keyword evidence="8" id="KW-1185">Reference proteome</keyword>
<dbReference type="PANTHER" id="PTHR43807:SF20">
    <property type="entry name" value="FI04487P"/>
    <property type="match status" value="1"/>
</dbReference>
<dbReference type="GO" id="GO:0016212">
    <property type="term" value="F:kynurenine-oxoglutarate transaminase activity"/>
    <property type="evidence" value="ECO:0007669"/>
    <property type="project" value="TreeGrafter"/>
</dbReference>
<organism evidence="7 8">
    <name type="scientific">Corynebacterium halotolerans YIM 70093 = DSM 44683</name>
    <dbReference type="NCBI Taxonomy" id="1121362"/>
    <lineage>
        <taxon>Bacteria</taxon>
        <taxon>Bacillati</taxon>
        <taxon>Actinomycetota</taxon>
        <taxon>Actinomycetes</taxon>
        <taxon>Mycobacteriales</taxon>
        <taxon>Corynebacteriaceae</taxon>
        <taxon>Corynebacterium</taxon>
    </lineage>
</organism>
<dbReference type="Proteomes" id="UP000011723">
    <property type="component" value="Chromosome"/>
</dbReference>
<dbReference type="PATRIC" id="fig|1121362.3.peg.806"/>
<dbReference type="CDD" id="cd00609">
    <property type="entry name" value="AAT_like"/>
    <property type="match status" value="1"/>
</dbReference>
<evidence type="ECO:0000256" key="1">
    <source>
        <dbReference type="ARBA" id="ARBA00001933"/>
    </source>
</evidence>
<evidence type="ECO:0000313" key="7">
    <source>
        <dbReference type="EMBL" id="AGF71813.1"/>
    </source>
</evidence>
<dbReference type="InterPro" id="IPR015424">
    <property type="entry name" value="PyrdxlP-dep_Trfase"/>
</dbReference>
<dbReference type="eggNOG" id="COG0436">
    <property type="taxonomic scope" value="Bacteria"/>
</dbReference>
<dbReference type="InterPro" id="IPR015422">
    <property type="entry name" value="PyrdxlP-dep_Trfase_small"/>
</dbReference>
<dbReference type="InterPro" id="IPR004839">
    <property type="entry name" value="Aminotransferase_I/II_large"/>
</dbReference>
<dbReference type="SUPFAM" id="SSF53383">
    <property type="entry name" value="PLP-dependent transferases"/>
    <property type="match status" value="1"/>
</dbReference>
<evidence type="ECO:0000259" key="6">
    <source>
        <dbReference type="Pfam" id="PF00155"/>
    </source>
</evidence>
<keyword evidence="3 7" id="KW-0032">Aminotransferase</keyword>
<reference evidence="7 8" key="1">
    <citation type="journal article" date="2012" name="Stand. Genomic Sci.">
        <title>Genome sequence of the halotolerant bacterium Corynebacterium halotolerans type strain YIM 70093(T) (= DSM 44683(T)).</title>
        <authorList>
            <person name="Ruckert C."/>
            <person name="Albersmeier A."/>
            <person name="Al-Dilaimi A."/>
            <person name="Niehaus K."/>
            <person name="Szczepanowski R."/>
            <person name="Kalinowski J."/>
        </authorList>
    </citation>
    <scope>NUCLEOTIDE SEQUENCE [LARGE SCALE GENOMIC DNA]</scope>
    <source>
        <strain evidence="7">YIM 70093</strain>
    </source>
</reference>
<dbReference type="RefSeq" id="WP_015400232.1">
    <property type="nucleotide sequence ID" value="NC_020302.1"/>
</dbReference>
<dbReference type="NCBIfam" id="NF005855">
    <property type="entry name" value="PRK07777.1"/>
    <property type="match status" value="1"/>
</dbReference>
<keyword evidence="4 7" id="KW-0808">Transferase</keyword>
<comment type="cofactor">
    <cofactor evidence="1">
        <name>pyridoxal 5'-phosphate</name>
        <dbReference type="ChEBI" id="CHEBI:597326"/>
    </cofactor>
</comment>
<proteinExistence type="inferred from homology"/>
<evidence type="ECO:0000256" key="3">
    <source>
        <dbReference type="ARBA" id="ARBA00022576"/>
    </source>
</evidence>